<keyword evidence="1" id="KW-0812">Transmembrane</keyword>
<feature type="transmembrane region" description="Helical" evidence="1">
    <location>
        <begin position="120"/>
        <end position="139"/>
    </location>
</feature>
<evidence type="ECO:0000313" key="2">
    <source>
        <dbReference type="EMBL" id="BES91959.1"/>
    </source>
</evidence>
<keyword evidence="1" id="KW-1133">Transmembrane helix</keyword>
<name>A0ABN7AI96_9HEMI</name>
<protein>
    <recommendedName>
        <fullName evidence="4">Gustatory receptor</fullName>
    </recommendedName>
</protein>
<feature type="transmembrane region" description="Helical" evidence="1">
    <location>
        <begin position="211"/>
        <end position="232"/>
    </location>
</feature>
<feature type="transmembrane region" description="Helical" evidence="1">
    <location>
        <begin position="34"/>
        <end position="50"/>
    </location>
</feature>
<evidence type="ECO:0000256" key="1">
    <source>
        <dbReference type="SAM" id="Phobius"/>
    </source>
</evidence>
<evidence type="ECO:0008006" key="4">
    <source>
        <dbReference type="Google" id="ProtNLM"/>
    </source>
</evidence>
<proteinExistence type="predicted"/>
<accession>A0ABN7AI96</accession>
<gene>
    <name evidence="2" type="ORF">NTJ_04767</name>
</gene>
<feature type="transmembrane region" description="Helical" evidence="1">
    <location>
        <begin position="70"/>
        <end position="92"/>
    </location>
</feature>
<sequence>MSLYKASKLNTNSLSPLLFPSTVFGLMPCSPSSFVSNVLVLYSVLLHISYRSTYVWVLYKYIRSYEDMDLPLVGLLSTVCVFKAACPGCHIYRMIIERKKYLDLVSMCCKEDFSNNRYRLIMYAGLVLWPIPLAVRQTIDLGLVTVLYAVGGVFDIVCVFIIAMQYCTFLEIATKRFIAVNLTLHSRTYKLETATRVHNEVLNFTKLIHSLYGRTMLIEICYLGFDFIVAMYDSIQSIRLHSLLLWGVNTFLYSMGCMTTIYIVCYTCERVKKKVMYE</sequence>
<dbReference type="EMBL" id="AP028911">
    <property type="protein sequence ID" value="BES91959.1"/>
    <property type="molecule type" value="Genomic_DNA"/>
</dbReference>
<reference evidence="2 3" key="1">
    <citation type="submission" date="2023-09" db="EMBL/GenBank/DDBJ databases">
        <title>Nesidiocoris tenuis whole genome shotgun sequence.</title>
        <authorList>
            <person name="Shibata T."/>
            <person name="Shimoda M."/>
            <person name="Kobayashi T."/>
            <person name="Uehara T."/>
        </authorList>
    </citation>
    <scope>NUCLEOTIDE SEQUENCE [LARGE SCALE GENOMIC DNA]</scope>
    <source>
        <strain evidence="2 3">Japan</strain>
    </source>
</reference>
<keyword evidence="3" id="KW-1185">Reference proteome</keyword>
<feature type="transmembrane region" description="Helical" evidence="1">
    <location>
        <begin position="145"/>
        <end position="167"/>
    </location>
</feature>
<dbReference type="Proteomes" id="UP001307889">
    <property type="component" value="Chromosome 3"/>
</dbReference>
<evidence type="ECO:0000313" key="3">
    <source>
        <dbReference type="Proteomes" id="UP001307889"/>
    </source>
</evidence>
<feature type="transmembrane region" description="Helical" evidence="1">
    <location>
        <begin position="244"/>
        <end position="268"/>
    </location>
</feature>
<keyword evidence="1" id="KW-0472">Membrane</keyword>
<organism evidence="2 3">
    <name type="scientific">Nesidiocoris tenuis</name>
    <dbReference type="NCBI Taxonomy" id="355587"/>
    <lineage>
        <taxon>Eukaryota</taxon>
        <taxon>Metazoa</taxon>
        <taxon>Ecdysozoa</taxon>
        <taxon>Arthropoda</taxon>
        <taxon>Hexapoda</taxon>
        <taxon>Insecta</taxon>
        <taxon>Pterygota</taxon>
        <taxon>Neoptera</taxon>
        <taxon>Paraneoptera</taxon>
        <taxon>Hemiptera</taxon>
        <taxon>Heteroptera</taxon>
        <taxon>Panheteroptera</taxon>
        <taxon>Cimicomorpha</taxon>
        <taxon>Miridae</taxon>
        <taxon>Dicyphina</taxon>
        <taxon>Nesidiocoris</taxon>
    </lineage>
</organism>